<dbReference type="EC" id="1.1.99.14" evidence="6"/>
<dbReference type="InterPro" id="IPR016169">
    <property type="entry name" value="FAD-bd_PCMH_sub2"/>
</dbReference>
<dbReference type="Pfam" id="PF02913">
    <property type="entry name" value="FAD-oxidase_C"/>
    <property type="match status" value="1"/>
</dbReference>
<dbReference type="InterPro" id="IPR006094">
    <property type="entry name" value="Oxid_FAD_bind_N"/>
</dbReference>
<accession>A0A556AFT7</accession>
<gene>
    <name evidence="6" type="primary">glcE</name>
    <name evidence="6" type="ORF">FOZ76_17825</name>
</gene>
<evidence type="ECO:0000256" key="3">
    <source>
        <dbReference type="ARBA" id="ARBA00022827"/>
    </source>
</evidence>
<dbReference type="GO" id="GO:0071949">
    <property type="term" value="F:FAD binding"/>
    <property type="evidence" value="ECO:0007669"/>
    <property type="project" value="InterPro"/>
</dbReference>
<dbReference type="SUPFAM" id="SSF56176">
    <property type="entry name" value="FAD-binding/transporter-associated domain-like"/>
    <property type="match status" value="1"/>
</dbReference>
<evidence type="ECO:0000256" key="4">
    <source>
        <dbReference type="ARBA" id="ARBA00023002"/>
    </source>
</evidence>
<dbReference type="EMBL" id="VLTJ01000033">
    <property type="protein sequence ID" value="TSH91756.1"/>
    <property type="molecule type" value="Genomic_DNA"/>
</dbReference>
<keyword evidence="4 6" id="KW-0560">Oxidoreductase</keyword>
<reference evidence="6 7" key="1">
    <citation type="submission" date="2019-07" db="EMBL/GenBank/DDBJ databases">
        <title>Qingshengfaniella alkalisoli gen. nov., sp. nov., isolated from saline soil.</title>
        <authorList>
            <person name="Xu L."/>
            <person name="Huang X.-X."/>
            <person name="Sun J.-Q."/>
        </authorList>
    </citation>
    <scope>NUCLEOTIDE SEQUENCE [LARGE SCALE GENOMIC DNA]</scope>
    <source>
        <strain evidence="6 7">DSM 27279</strain>
    </source>
</reference>
<dbReference type="AlphaFoldDB" id="A0A556AFT7"/>
<proteinExistence type="predicted"/>
<dbReference type="InterPro" id="IPR036318">
    <property type="entry name" value="FAD-bd_PCMH-like_sf"/>
</dbReference>
<evidence type="ECO:0000256" key="2">
    <source>
        <dbReference type="ARBA" id="ARBA00022630"/>
    </source>
</evidence>
<name>A0A556AFT7_9BURK</name>
<dbReference type="Gene3D" id="3.30.465.10">
    <property type="match status" value="1"/>
</dbReference>
<dbReference type="InterPro" id="IPR004113">
    <property type="entry name" value="FAD-bd_oxidored_4_C"/>
</dbReference>
<comment type="caution">
    <text evidence="6">The sequence shown here is derived from an EMBL/GenBank/DDBJ whole genome shotgun (WGS) entry which is preliminary data.</text>
</comment>
<keyword evidence="2" id="KW-0285">Flavoprotein</keyword>
<keyword evidence="7" id="KW-1185">Reference proteome</keyword>
<evidence type="ECO:0000313" key="6">
    <source>
        <dbReference type="EMBL" id="TSH91756.1"/>
    </source>
</evidence>
<dbReference type="PANTHER" id="PTHR11748">
    <property type="entry name" value="D-LACTATE DEHYDROGENASE"/>
    <property type="match status" value="1"/>
</dbReference>
<evidence type="ECO:0000259" key="5">
    <source>
        <dbReference type="PROSITE" id="PS51387"/>
    </source>
</evidence>
<dbReference type="Proteomes" id="UP000318405">
    <property type="component" value="Unassembled WGS sequence"/>
</dbReference>
<dbReference type="InterPro" id="IPR016166">
    <property type="entry name" value="FAD-bd_PCMH"/>
</dbReference>
<sequence>MDEYIKRIRAAAANGTALRIRGGGTKDFYGEPATGELLDTRGLAGIHAYEPSELVVTVGAGTLLRELQEHLAQQRQYLPFDPPHFGEGGTVGGMLAAGLSGPARASVGCVRDYVLGATLINGKGEHLHFGGQVMKNVAGYDISRVLAGSLGQLGLITAASLKVLPVPPADLTLRYACSEAEALQRLHAWGGQPLPLNASRWSDAQGGTLYVRLCGARAAVEAAQARMGGEALDAGKAQEGWAACRDHTLADFQPQAGEGLWRISVPQTAAVLAVPGAGPTIEWHGGLRWYRAPLDAAHALRSAARAVGGHATLFRVGAGAAAVPARFDAVADATSAIHRALRKAFDPAGIFNPGRMYAGL</sequence>
<evidence type="ECO:0000256" key="1">
    <source>
        <dbReference type="ARBA" id="ARBA00001974"/>
    </source>
</evidence>
<dbReference type="NCBIfam" id="NF008439">
    <property type="entry name" value="PRK11282.1"/>
    <property type="match status" value="1"/>
</dbReference>
<keyword evidence="3" id="KW-0274">FAD</keyword>
<dbReference type="OrthoDB" id="9811557at2"/>
<organism evidence="6 7">
    <name type="scientific">Verticiella sediminum</name>
    <dbReference type="NCBI Taxonomy" id="1247510"/>
    <lineage>
        <taxon>Bacteria</taxon>
        <taxon>Pseudomonadati</taxon>
        <taxon>Pseudomonadota</taxon>
        <taxon>Betaproteobacteria</taxon>
        <taxon>Burkholderiales</taxon>
        <taxon>Alcaligenaceae</taxon>
        <taxon>Verticiella</taxon>
    </lineage>
</organism>
<dbReference type="InterPro" id="IPR016164">
    <property type="entry name" value="FAD-linked_Oxase-like_C"/>
</dbReference>
<dbReference type="Pfam" id="PF01565">
    <property type="entry name" value="FAD_binding_4"/>
    <property type="match status" value="1"/>
</dbReference>
<dbReference type="RefSeq" id="WP_143949646.1">
    <property type="nucleotide sequence ID" value="NZ_BAABMB010000001.1"/>
</dbReference>
<dbReference type="PANTHER" id="PTHR11748:SF103">
    <property type="entry name" value="GLYCOLATE OXIDASE SUBUNIT GLCE"/>
    <property type="match status" value="1"/>
</dbReference>
<dbReference type="PROSITE" id="PS51387">
    <property type="entry name" value="FAD_PCMH"/>
    <property type="match status" value="1"/>
</dbReference>
<evidence type="ECO:0000313" key="7">
    <source>
        <dbReference type="Proteomes" id="UP000318405"/>
    </source>
</evidence>
<protein>
    <submittedName>
        <fullName evidence="6">Glycolate oxidase subunit GlcE</fullName>
        <ecNumber evidence="6">1.1.99.14</ecNumber>
    </submittedName>
</protein>
<feature type="domain" description="FAD-binding PCMH-type" evidence="5">
    <location>
        <begin position="1"/>
        <end position="166"/>
    </location>
</feature>
<comment type="cofactor">
    <cofactor evidence="1">
        <name>FAD</name>
        <dbReference type="ChEBI" id="CHEBI:57692"/>
    </cofactor>
</comment>
<dbReference type="SUPFAM" id="SSF55103">
    <property type="entry name" value="FAD-linked oxidases, C-terminal domain"/>
    <property type="match status" value="1"/>
</dbReference>
<dbReference type="GO" id="GO:0019154">
    <property type="term" value="F:glycolate dehydrogenase activity"/>
    <property type="evidence" value="ECO:0007669"/>
    <property type="project" value="UniProtKB-EC"/>
</dbReference>